<dbReference type="Proteomes" id="UP000325780">
    <property type="component" value="Unassembled WGS sequence"/>
</dbReference>
<dbReference type="EMBL" id="ML742131">
    <property type="protein sequence ID" value="KAE8149202.1"/>
    <property type="molecule type" value="Genomic_DNA"/>
</dbReference>
<reference evidence="2 3" key="1">
    <citation type="submission" date="2019-04" db="EMBL/GenBank/DDBJ databases">
        <title>Friends and foes A comparative genomics study of 23 Aspergillus species from section Flavi.</title>
        <authorList>
            <consortium name="DOE Joint Genome Institute"/>
            <person name="Kjaerbolling I."/>
            <person name="Vesth T."/>
            <person name="Frisvad J.C."/>
            <person name="Nybo J.L."/>
            <person name="Theobald S."/>
            <person name="Kildgaard S."/>
            <person name="Isbrandt T."/>
            <person name="Kuo A."/>
            <person name="Sato A."/>
            <person name="Lyhne E.K."/>
            <person name="Kogle M.E."/>
            <person name="Wiebenga A."/>
            <person name="Kun R.S."/>
            <person name="Lubbers R.J."/>
            <person name="Makela M.R."/>
            <person name="Barry K."/>
            <person name="Chovatia M."/>
            <person name="Clum A."/>
            <person name="Daum C."/>
            <person name="Haridas S."/>
            <person name="He G."/>
            <person name="LaButti K."/>
            <person name="Lipzen A."/>
            <person name="Mondo S."/>
            <person name="Riley R."/>
            <person name="Salamov A."/>
            <person name="Simmons B.A."/>
            <person name="Magnuson J.K."/>
            <person name="Henrissat B."/>
            <person name="Mortensen U.H."/>
            <person name="Larsen T.O."/>
            <person name="Devries R.P."/>
            <person name="Grigoriev I.V."/>
            <person name="Machida M."/>
            <person name="Baker S.E."/>
            <person name="Andersen M.R."/>
        </authorList>
    </citation>
    <scope>NUCLEOTIDE SEQUENCE [LARGE SCALE GENOMIC DNA]</scope>
    <source>
        <strain evidence="2 3">IBT 18842</strain>
    </source>
</reference>
<dbReference type="Pfam" id="PF17109">
    <property type="entry name" value="Goodbye"/>
    <property type="match status" value="1"/>
</dbReference>
<protein>
    <recommendedName>
        <fullName evidence="1">Fungal STAND N-terminal Goodbye domain-containing protein</fullName>
    </recommendedName>
</protein>
<accession>A0A5N6TS67</accession>
<gene>
    <name evidence="2" type="ORF">BDV25DRAFT_156769</name>
</gene>
<name>A0A5N6TS67_ASPAV</name>
<organism evidence="2 3">
    <name type="scientific">Aspergillus avenaceus</name>
    <dbReference type="NCBI Taxonomy" id="36643"/>
    <lineage>
        <taxon>Eukaryota</taxon>
        <taxon>Fungi</taxon>
        <taxon>Dikarya</taxon>
        <taxon>Ascomycota</taxon>
        <taxon>Pezizomycotina</taxon>
        <taxon>Eurotiomycetes</taxon>
        <taxon>Eurotiomycetidae</taxon>
        <taxon>Eurotiales</taxon>
        <taxon>Aspergillaceae</taxon>
        <taxon>Aspergillus</taxon>
        <taxon>Aspergillus subgen. Circumdati</taxon>
    </lineage>
</organism>
<dbReference type="InterPro" id="IPR031350">
    <property type="entry name" value="Goodbye_dom"/>
</dbReference>
<evidence type="ECO:0000259" key="1">
    <source>
        <dbReference type="Pfam" id="PF17109"/>
    </source>
</evidence>
<evidence type="ECO:0000313" key="3">
    <source>
        <dbReference type="Proteomes" id="UP000325780"/>
    </source>
</evidence>
<evidence type="ECO:0000313" key="2">
    <source>
        <dbReference type="EMBL" id="KAE8149202.1"/>
    </source>
</evidence>
<feature type="domain" description="Fungal STAND N-terminal Goodbye" evidence="1">
    <location>
        <begin position="16"/>
        <end position="90"/>
    </location>
</feature>
<sequence length="90" mass="9873">MGSIGSEATLSLKDSWQQAMESFNEKTRLTLVQDGGFDDMSLEDLQNKIIHLRTDRKTSESMEKIKQQSQNIVTALQKLGGIAVGGASMV</sequence>
<proteinExistence type="predicted"/>
<dbReference type="AlphaFoldDB" id="A0A5N6TS67"/>
<keyword evidence="3" id="KW-1185">Reference proteome</keyword>